<comment type="caution">
    <text evidence="1">The sequence shown here is derived from an EMBL/GenBank/DDBJ whole genome shotgun (WGS) entry which is preliminary data.</text>
</comment>
<dbReference type="SMART" id="SM00028">
    <property type="entry name" value="TPR"/>
    <property type="match status" value="2"/>
</dbReference>
<evidence type="ECO:0008006" key="3">
    <source>
        <dbReference type="Google" id="ProtNLM"/>
    </source>
</evidence>
<accession>A0A6M1LA09</accession>
<dbReference type="InterPro" id="IPR019734">
    <property type="entry name" value="TPR_rpt"/>
</dbReference>
<sequence length="331" mass="35320">RISLLESYAEQAYLAGMASEGLEPITAAIAERERLGDPFALGEALRRLSRLAWWSAQAEQARDAADRAVRVLAPLGPSQALGMAYSNLAQLHMLSHRIPEAVEWGERARRLADQLDDPATSVHASINIGTARMFADHNAGRATLRAAHTAAARAGRVDDAARALVNLATCHEQVGDYATAHAAAEEALRYADTHELGGYVQYLLGVRAVLRVGRGDWDGALSDAAESLDRASVASVATVPALVAKGRVDAARGGDAAATLTRAVAAASATGELQRMAPVYAAWAEFHLLNGGAEAAARQLRPALRLAVDRGHPWFVDELAFWRWRATNEPA</sequence>
<gene>
    <name evidence="1" type="ORF">ENC19_21515</name>
</gene>
<name>A0A6M1LA09_9ACTN</name>
<dbReference type="Proteomes" id="UP000478148">
    <property type="component" value="Unassembled WGS sequence"/>
</dbReference>
<dbReference type="SUPFAM" id="SSF48452">
    <property type="entry name" value="TPR-like"/>
    <property type="match status" value="1"/>
</dbReference>
<dbReference type="InterPro" id="IPR011990">
    <property type="entry name" value="TPR-like_helical_dom_sf"/>
</dbReference>
<dbReference type="AlphaFoldDB" id="A0A6M1LA09"/>
<dbReference type="EMBL" id="SAIY01000008">
    <property type="protein sequence ID" value="NGM15039.1"/>
    <property type="molecule type" value="Genomic_DNA"/>
</dbReference>
<keyword evidence="2" id="KW-1185">Reference proteome</keyword>
<evidence type="ECO:0000313" key="1">
    <source>
        <dbReference type="EMBL" id="NGM15039.1"/>
    </source>
</evidence>
<reference evidence="1 2" key="1">
    <citation type="submission" date="2020-02" db="EMBL/GenBank/DDBJ databases">
        <title>Draft Genome Sequence of Verrucosispora sp. Strain CWR15, Isolated from Gulf of Mexico Sponge.</title>
        <authorList>
            <person name="Kennedy S.J."/>
            <person name="Cella E."/>
            <person name="Azarian T."/>
            <person name="Baker B.J."/>
            <person name="Shaw L.N."/>
        </authorList>
    </citation>
    <scope>NUCLEOTIDE SEQUENCE [LARGE SCALE GENOMIC DNA]</scope>
    <source>
        <strain evidence="1 2">CWR15</strain>
    </source>
</reference>
<feature type="non-terminal residue" evidence="1">
    <location>
        <position position="1"/>
    </location>
</feature>
<protein>
    <recommendedName>
        <fullName evidence="3">Tetratricopeptide repeat protein</fullName>
    </recommendedName>
</protein>
<evidence type="ECO:0000313" key="2">
    <source>
        <dbReference type="Proteomes" id="UP000478148"/>
    </source>
</evidence>
<organism evidence="1 2">
    <name type="scientific">Verrucosispora sioxanthis</name>
    <dbReference type="NCBI Taxonomy" id="2499994"/>
    <lineage>
        <taxon>Bacteria</taxon>
        <taxon>Bacillati</taxon>
        <taxon>Actinomycetota</taxon>
        <taxon>Actinomycetes</taxon>
        <taxon>Micromonosporales</taxon>
        <taxon>Micromonosporaceae</taxon>
        <taxon>Micromonospora</taxon>
    </lineage>
</organism>
<dbReference type="Gene3D" id="1.25.40.10">
    <property type="entry name" value="Tetratricopeptide repeat domain"/>
    <property type="match status" value="2"/>
</dbReference>
<proteinExistence type="predicted"/>